<proteinExistence type="predicted"/>
<feature type="domain" description="YjiS-like" evidence="1">
    <location>
        <begin position="33"/>
        <end position="63"/>
    </location>
</feature>
<dbReference type="EMBL" id="JBEHHI010000001">
    <property type="protein sequence ID" value="MEX5727442.1"/>
    <property type="molecule type" value="Genomic_DNA"/>
</dbReference>
<protein>
    <recommendedName>
        <fullName evidence="1">YjiS-like domain-containing protein</fullName>
    </recommendedName>
</protein>
<evidence type="ECO:0000313" key="2">
    <source>
        <dbReference type="EMBL" id="MEX5727442.1"/>
    </source>
</evidence>
<evidence type="ECO:0000313" key="3">
    <source>
        <dbReference type="Proteomes" id="UP001560019"/>
    </source>
</evidence>
<reference evidence="2 3" key="1">
    <citation type="submission" date="2024-06" db="EMBL/GenBank/DDBJ databases">
        <title>Genome of Rhodovulum iodosum, a marine photoferrotroph.</title>
        <authorList>
            <person name="Bianchini G."/>
            <person name="Nikeleit V."/>
            <person name="Kappler A."/>
            <person name="Bryce C."/>
            <person name="Sanchez-Baracaldo P."/>
        </authorList>
    </citation>
    <scope>NUCLEOTIDE SEQUENCE [LARGE SCALE GENOMIC DNA]</scope>
    <source>
        <strain evidence="2 3">UT/N1</strain>
    </source>
</reference>
<dbReference type="Proteomes" id="UP001560019">
    <property type="component" value="Unassembled WGS sequence"/>
</dbReference>
<gene>
    <name evidence="2" type="ORF">Ga0609869_000795</name>
</gene>
<dbReference type="Pfam" id="PF06568">
    <property type="entry name" value="YjiS-like"/>
    <property type="match status" value="1"/>
</dbReference>
<accession>A0ABV3XQ66</accession>
<organism evidence="2 3">
    <name type="scientific">Rhodovulum iodosum</name>
    <dbReference type="NCBI Taxonomy" id="68291"/>
    <lineage>
        <taxon>Bacteria</taxon>
        <taxon>Pseudomonadati</taxon>
        <taxon>Pseudomonadota</taxon>
        <taxon>Alphaproteobacteria</taxon>
        <taxon>Rhodobacterales</taxon>
        <taxon>Paracoccaceae</taxon>
        <taxon>Rhodovulum</taxon>
    </lineage>
</organism>
<dbReference type="RefSeq" id="WP_125407476.1">
    <property type="nucleotide sequence ID" value="NZ_JBEHHI010000001.1"/>
</dbReference>
<dbReference type="InterPro" id="IPR009506">
    <property type="entry name" value="YjiS-like"/>
</dbReference>
<sequence length="77" mass="9017">MQRNAVLQAGIFPAKWQNLIGRKLEQYQTWQLRRQVYAQTLRELETMSDRNLDDISIARCDIRRIAAESARDAVIGR</sequence>
<evidence type="ECO:0000259" key="1">
    <source>
        <dbReference type="Pfam" id="PF06568"/>
    </source>
</evidence>
<name>A0ABV3XQ66_9RHOB</name>
<keyword evidence="3" id="KW-1185">Reference proteome</keyword>
<comment type="caution">
    <text evidence="2">The sequence shown here is derived from an EMBL/GenBank/DDBJ whole genome shotgun (WGS) entry which is preliminary data.</text>
</comment>